<dbReference type="InterPro" id="IPR006311">
    <property type="entry name" value="TAT_signal"/>
</dbReference>
<evidence type="ECO:0000313" key="13">
    <source>
        <dbReference type="EMBL" id="HJG91278.1"/>
    </source>
</evidence>
<dbReference type="Gene3D" id="3.20.20.40">
    <property type="entry name" value="1, 4-beta cellobiohydrolase"/>
    <property type="match status" value="1"/>
</dbReference>
<keyword evidence="3 11" id="KW-0136">Cellulose degradation</keyword>
<dbReference type="PIRSF" id="PIRSF001100">
    <property type="entry name" value="Beta_cellobiohydrolase"/>
    <property type="match status" value="1"/>
</dbReference>
<dbReference type="EC" id="3.2.1.-" evidence="11"/>
<feature type="signal peptide" evidence="11">
    <location>
        <begin position="1"/>
        <end position="24"/>
    </location>
</feature>
<proteinExistence type="inferred from homology"/>
<dbReference type="InterPro" id="IPR036434">
    <property type="entry name" value="Beta_cellobiohydrolase_sf"/>
</dbReference>
<evidence type="ECO:0000256" key="1">
    <source>
        <dbReference type="ARBA" id="ARBA00022729"/>
    </source>
</evidence>
<comment type="similarity">
    <text evidence="11">Belongs to the glycosyl hydrolase family 6.</text>
</comment>
<dbReference type="PANTHER" id="PTHR34876">
    <property type="match status" value="1"/>
</dbReference>
<dbReference type="PANTHER" id="PTHR34876:SF4">
    <property type="entry name" value="1,4-BETA-D-GLUCAN CELLOBIOHYDROLASE C-RELATED"/>
    <property type="match status" value="1"/>
</dbReference>
<feature type="binding site" evidence="9">
    <location>
        <position position="225"/>
    </location>
    <ligand>
        <name>substrate</name>
    </ligand>
</feature>
<feature type="active site" description="Proton acceptor" evidence="8">
    <location>
        <position position="327"/>
    </location>
</feature>
<feature type="binding site" evidence="9">
    <location>
        <position position="104"/>
    </location>
    <ligand>
        <name>substrate</name>
    </ligand>
</feature>
<feature type="compositionally biased region" description="Low complexity" evidence="12">
    <location>
        <begin position="27"/>
        <end position="48"/>
    </location>
</feature>
<evidence type="ECO:0000256" key="7">
    <source>
        <dbReference type="ARBA" id="ARBA00023326"/>
    </source>
</evidence>
<dbReference type="AlphaFoldDB" id="A0A921MVH3"/>
<feature type="binding site" evidence="9">
    <location>
        <position position="296"/>
    </location>
    <ligand>
        <name>substrate</name>
    </ligand>
</feature>
<dbReference type="PROSITE" id="PS51257">
    <property type="entry name" value="PROKAR_LIPOPROTEIN"/>
    <property type="match status" value="1"/>
</dbReference>
<dbReference type="InterPro" id="IPR001524">
    <property type="entry name" value="Glyco_hydro_6_CS"/>
</dbReference>
<accession>A0A921MVH3</accession>
<evidence type="ECO:0000313" key="14">
    <source>
        <dbReference type="Proteomes" id="UP000742460"/>
    </source>
</evidence>
<evidence type="ECO:0000256" key="3">
    <source>
        <dbReference type="ARBA" id="ARBA00023001"/>
    </source>
</evidence>
<name>A0A921MVH3_9MICO</name>
<evidence type="ECO:0000256" key="8">
    <source>
        <dbReference type="PIRSR" id="PIRSR001100-1"/>
    </source>
</evidence>
<feature type="binding site" evidence="9">
    <location>
        <position position="252"/>
    </location>
    <ligand>
        <name>substrate</name>
    </ligand>
</feature>
<feature type="chain" id="PRO_5038155614" description="Glucanase" evidence="11">
    <location>
        <begin position="25"/>
        <end position="353"/>
    </location>
</feature>
<dbReference type="Pfam" id="PF01341">
    <property type="entry name" value="Glyco_hydro_6"/>
    <property type="match status" value="1"/>
</dbReference>
<organism evidence="13 14">
    <name type="scientific">Brachybacterium massiliense</name>
    <dbReference type="NCBI Taxonomy" id="1755098"/>
    <lineage>
        <taxon>Bacteria</taxon>
        <taxon>Bacillati</taxon>
        <taxon>Actinomycetota</taxon>
        <taxon>Actinomycetes</taxon>
        <taxon>Micrococcales</taxon>
        <taxon>Dermabacteraceae</taxon>
        <taxon>Brachybacterium</taxon>
    </lineage>
</organism>
<dbReference type="PROSITE" id="PS51318">
    <property type="entry name" value="TAT"/>
    <property type="match status" value="1"/>
</dbReference>
<evidence type="ECO:0000256" key="11">
    <source>
        <dbReference type="RuleBase" id="RU361186"/>
    </source>
</evidence>
<dbReference type="PROSITE" id="PS00656">
    <property type="entry name" value="GLYCOSYL_HYDROL_F6_2"/>
    <property type="match status" value="1"/>
</dbReference>
<feature type="binding site" evidence="9">
    <location>
        <position position="321"/>
    </location>
    <ligand>
        <name>substrate</name>
    </ligand>
</feature>
<dbReference type="SUPFAM" id="SSF51989">
    <property type="entry name" value="Glycosyl hydrolases family 6, cellulases"/>
    <property type="match status" value="1"/>
</dbReference>
<dbReference type="InterPro" id="IPR016288">
    <property type="entry name" value="Beta_cellobiohydrolase"/>
</dbReference>
<gene>
    <name evidence="13" type="ORF">K8V81_06080</name>
</gene>
<keyword evidence="1 11" id="KW-0732">Signal</keyword>
<evidence type="ECO:0000256" key="5">
    <source>
        <dbReference type="ARBA" id="ARBA00023277"/>
    </source>
</evidence>
<sequence>MRISQRRALVGAAAALTMALAACGATQEATGPDVPASGDGAAAASVSDEASEPDEADALAAPSPGQEFYVDADSTPLQWVEENDSDPRAEAIRTEIAGTPMARWFGNWTESHGDSAEELTSAAHQQGQLPIMVAYNISGRDACGGHSGGGAGSPEAYSAWISELAGGIGERPALVVLEPDALGDYECMSESQVAEREGMLTGAIDEFAEQAPNTWTYLDAGNAGWVESELMAERLHAAGLENAHGFSLNVSNYRSTEDNTAYGQEINAVLEEQYGYTKPFVIDTSRNGQGPDDADWCNPAGQQIGEPSQWGDEAEMLLWIKTPGESDGDCGVGEGSAAGDFLPDVAYDLVHGP</sequence>
<dbReference type="Proteomes" id="UP000742460">
    <property type="component" value="Unassembled WGS sequence"/>
</dbReference>
<evidence type="ECO:0000256" key="9">
    <source>
        <dbReference type="PIRSR" id="PIRSR001100-2"/>
    </source>
</evidence>
<evidence type="ECO:0000256" key="2">
    <source>
        <dbReference type="ARBA" id="ARBA00022801"/>
    </source>
</evidence>
<keyword evidence="4" id="KW-1015">Disulfide bond</keyword>
<dbReference type="GO" id="GO:0004553">
    <property type="term" value="F:hydrolase activity, hydrolyzing O-glycosyl compounds"/>
    <property type="evidence" value="ECO:0007669"/>
    <property type="project" value="InterPro"/>
</dbReference>
<feature type="binding site" evidence="9">
    <location>
        <position position="325"/>
    </location>
    <ligand>
        <name>substrate</name>
    </ligand>
</feature>
<keyword evidence="2 11" id="KW-0378">Hydrolase</keyword>
<reference evidence="13" key="1">
    <citation type="journal article" date="2021" name="PeerJ">
        <title>Extensive microbial diversity within the chicken gut microbiome revealed by metagenomics and culture.</title>
        <authorList>
            <person name="Gilroy R."/>
            <person name="Ravi A."/>
            <person name="Getino M."/>
            <person name="Pursley I."/>
            <person name="Horton D.L."/>
            <person name="Alikhan N.F."/>
            <person name="Baker D."/>
            <person name="Gharbi K."/>
            <person name="Hall N."/>
            <person name="Watson M."/>
            <person name="Adriaenssens E.M."/>
            <person name="Foster-Nyarko E."/>
            <person name="Jarju S."/>
            <person name="Secka A."/>
            <person name="Antonio M."/>
            <person name="Oren A."/>
            <person name="Chaudhuri R.R."/>
            <person name="La Ragione R."/>
            <person name="Hildebrand F."/>
            <person name="Pallen M.J."/>
        </authorList>
    </citation>
    <scope>NUCLEOTIDE SEQUENCE</scope>
    <source>
        <strain evidence="13">ChiGjej5B5-22894</strain>
    </source>
</reference>
<feature type="active site" description="Proton donor" evidence="8 10">
    <location>
        <position position="180"/>
    </location>
</feature>
<feature type="region of interest" description="Disordered" evidence="12">
    <location>
        <begin position="27"/>
        <end position="73"/>
    </location>
</feature>
<evidence type="ECO:0000256" key="12">
    <source>
        <dbReference type="SAM" id="MobiDB-lite"/>
    </source>
</evidence>
<evidence type="ECO:0000256" key="4">
    <source>
        <dbReference type="ARBA" id="ARBA00023157"/>
    </source>
</evidence>
<keyword evidence="5 11" id="KW-0119">Carbohydrate metabolism</keyword>
<evidence type="ECO:0000256" key="10">
    <source>
        <dbReference type="PROSITE-ProRule" id="PRU10057"/>
    </source>
</evidence>
<dbReference type="GO" id="GO:0030245">
    <property type="term" value="P:cellulose catabolic process"/>
    <property type="evidence" value="ECO:0007669"/>
    <property type="project" value="UniProtKB-KW"/>
</dbReference>
<reference evidence="13" key="2">
    <citation type="submission" date="2021-09" db="EMBL/GenBank/DDBJ databases">
        <authorList>
            <person name="Gilroy R."/>
        </authorList>
    </citation>
    <scope>NUCLEOTIDE SEQUENCE</scope>
    <source>
        <strain evidence="13">ChiGjej5B5-22894</strain>
    </source>
</reference>
<evidence type="ECO:0000256" key="6">
    <source>
        <dbReference type="ARBA" id="ARBA00023295"/>
    </source>
</evidence>
<protein>
    <recommendedName>
        <fullName evidence="11">Glucanase</fullName>
        <ecNumber evidence="11">3.2.1.-</ecNumber>
    </recommendedName>
</protein>
<keyword evidence="6 11" id="KW-0326">Glycosidase</keyword>
<keyword evidence="7 11" id="KW-0624">Polysaccharide degradation</keyword>
<comment type="caution">
    <text evidence="13">The sequence shown here is derived from an EMBL/GenBank/DDBJ whole genome shotgun (WGS) entry which is preliminary data.</text>
</comment>
<dbReference type="EMBL" id="DYUE01000147">
    <property type="protein sequence ID" value="HJG91278.1"/>
    <property type="molecule type" value="Genomic_DNA"/>
</dbReference>
<dbReference type="PRINTS" id="PR00733">
    <property type="entry name" value="GLHYDRLASE6"/>
</dbReference>